<feature type="transmembrane region" description="Helical" evidence="10">
    <location>
        <begin position="287"/>
        <end position="307"/>
    </location>
</feature>
<dbReference type="SUPFAM" id="SSF81321">
    <property type="entry name" value="Family A G protein-coupled receptor-like"/>
    <property type="match status" value="1"/>
</dbReference>
<dbReference type="EnsemblMetazoa" id="XM_776679">
    <property type="protein sequence ID" value="XP_781772"/>
    <property type="gene ID" value="LOC576363"/>
</dbReference>
<dbReference type="PRINTS" id="PR00237">
    <property type="entry name" value="GPCRRHODOPSN"/>
</dbReference>
<dbReference type="PANTHER" id="PTHR24228">
    <property type="entry name" value="B2 BRADYKININ RECEPTOR/ANGIOTENSIN II RECEPTOR"/>
    <property type="match status" value="1"/>
</dbReference>
<evidence type="ECO:0000256" key="1">
    <source>
        <dbReference type="ARBA" id="ARBA00004651"/>
    </source>
</evidence>
<evidence type="ECO:0000256" key="2">
    <source>
        <dbReference type="ARBA" id="ARBA00022475"/>
    </source>
</evidence>
<organism evidence="12 13">
    <name type="scientific">Strongylocentrotus purpuratus</name>
    <name type="common">Purple sea urchin</name>
    <dbReference type="NCBI Taxonomy" id="7668"/>
    <lineage>
        <taxon>Eukaryota</taxon>
        <taxon>Metazoa</taxon>
        <taxon>Echinodermata</taxon>
        <taxon>Eleutherozoa</taxon>
        <taxon>Echinozoa</taxon>
        <taxon>Echinoidea</taxon>
        <taxon>Euechinoidea</taxon>
        <taxon>Echinacea</taxon>
        <taxon>Camarodonta</taxon>
        <taxon>Echinidea</taxon>
        <taxon>Strongylocentrotidae</taxon>
        <taxon>Strongylocentrotus</taxon>
    </lineage>
</organism>
<dbReference type="CDD" id="cd00637">
    <property type="entry name" value="7tm_classA_rhodopsin-like"/>
    <property type="match status" value="1"/>
</dbReference>
<evidence type="ECO:0000256" key="10">
    <source>
        <dbReference type="SAM" id="Phobius"/>
    </source>
</evidence>
<feature type="transmembrane region" description="Helical" evidence="10">
    <location>
        <begin position="53"/>
        <end position="72"/>
    </location>
</feature>
<accession>A0A7M7RDA6</accession>
<dbReference type="KEGG" id="spu:576363"/>
<dbReference type="InParanoid" id="A0A7M7RDA6"/>
<feature type="transmembrane region" description="Helical" evidence="10">
    <location>
        <begin position="84"/>
        <end position="102"/>
    </location>
</feature>
<feature type="compositionally biased region" description="Basic and acidic residues" evidence="9">
    <location>
        <begin position="250"/>
        <end position="263"/>
    </location>
</feature>
<dbReference type="InterPro" id="IPR000276">
    <property type="entry name" value="GPCR_Rhodpsn"/>
</dbReference>
<keyword evidence="8" id="KW-0807">Transducer</keyword>
<dbReference type="OMA" id="YHGINTH"/>
<evidence type="ECO:0000256" key="8">
    <source>
        <dbReference type="ARBA" id="ARBA00023224"/>
    </source>
</evidence>
<feature type="region of interest" description="Disordered" evidence="9">
    <location>
        <begin position="250"/>
        <end position="273"/>
    </location>
</feature>
<keyword evidence="2" id="KW-1003">Cell membrane</keyword>
<feature type="domain" description="G-protein coupled receptors family 1 profile" evidence="11">
    <location>
        <begin position="64"/>
        <end position="300"/>
    </location>
</feature>
<dbReference type="InterPro" id="IPR017452">
    <property type="entry name" value="GPCR_Rhodpsn_7TM"/>
</dbReference>
<evidence type="ECO:0000313" key="13">
    <source>
        <dbReference type="Proteomes" id="UP000007110"/>
    </source>
</evidence>
<protein>
    <recommendedName>
        <fullName evidence="11">G-protein coupled receptors family 1 profile domain-containing protein</fullName>
    </recommendedName>
</protein>
<evidence type="ECO:0000256" key="4">
    <source>
        <dbReference type="ARBA" id="ARBA00022989"/>
    </source>
</evidence>
<evidence type="ECO:0000256" key="7">
    <source>
        <dbReference type="ARBA" id="ARBA00023170"/>
    </source>
</evidence>
<dbReference type="GO" id="GO:0005886">
    <property type="term" value="C:plasma membrane"/>
    <property type="evidence" value="ECO:0007669"/>
    <property type="project" value="UniProtKB-SubCell"/>
</dbReference>
<reference evidence="13" key="1">
    <citation type="submission" date="2015-02" db="EMBL/GenBank/DDBJ databases">
        <title>Genome sequencing for Strongylocentrotus purpuratus.</title>
        <authorList>
            <person name="Murali S."/>
            <person name="Liu Y."/>
            <person name="Vee V."/>
            <person name="English A."/>
            <person name="Wang M."/>
            <person name="Skinner E."/>
            <person name="Han Y."/>
            <person name="Muzny D.M."/>
            <person name="Worley K.C."/>
            <person name="Gibbs R.A."/>
        </authorList>
    </citation>
    <scope>NUCLEOTIDE SEQUENCE</scope>
</reference>
<feature type="transmembrane region" description="Helical" evidence="10">
    <location>
        <begin position="211"/>
        <end position="238"/>
    </location>
</feature>
<sequence>MSLINVTASMAQSDTVTEFVTSFYFETTDIVSSGDLSSGPTIPYKHRIICSSLLLFVSLLGITGNSLVILSVMLSKKLQTPTNVLVISLAIADFLTCIIIPLQTAMLLSQSDWPLPEVVCKAVVYVSYATLCCSVLTLTAISIIRWYVITHSVHGYHGINTHRSMILVAIIIWIASVIAMVTPPSLGIGSVGYSDFYRLCSVTDDNPLRAFYVLIQAVILILSLTVTATFYILILHFVMRSTTSFRSKFSEDEAPKDQQDRPRNTAGKGSSTASSFNKREIEITKNLFVVVCVFVLCIFPQGANFIIPGASIFTLYSGIPFILIIEFCFSCIVKRNERMVYFAL</sequence>
<reference evidence="12" key="2">
    <citation type="submission" date="2021-01" db="UniProtKB">
        <authorList>
            <consortium name="EnsemblMetazoa"/>
        </authorList>
    </citation>
    <scope>IDENTIFICATION</scope>
</reference>
<keyword evidence="3 10" id="KW-0812">Transmembrane</keyword>
<keyword evidence="7" id="KW-0675">Receptor</keyword>
<proteinExistence type="predicted"/>
<keyword evidence="6 10" id="KW-0472">Membrane</keyword>
<dbReference type="GeneID" id="576363"/>
<feature type="transmembrane region" description="Helical" evidence="10">
    <location>
        <begin position="122"/>
        <end position="144"/>
    </location>
</feature>
<evidence type="ECO:0000256" key="3">
    <source>
        <dbReference type="ARBA" id="ARBA00022692"/>
    </source>
</evidence>
<keyword evidence="4 10" id="KW-1133">Transmembrane helix</keyword>
<name>A0A7M7RDA6_STRPU</name>
<dbReference type="PANTHER" id="PTHR24228:SF72">
    <property type="entry name" value="G-PROTEIN COUPLED RECEPTORS FAMILY 1 PROFILE DOMAIN-CONTAINING PROTEIN"/>
    <property type="match status" value="1"/>
</dbReference>
<evidence type="ECO:0000256" key="5">
    <source>
        <dbReference type="ARBA" id="ARBA00023040"/>
    </source>
</evidence>
<dbReference type="GO" id="GO:0007186">
    <property type="term" value="P:G protein-coupled receptor signaling pathway"/>
    <property type="evidence" value="ECO:0000318"/>
    <property type="project" value="GO_Central"/>
</dbReference>
<evidence type="ECO:0000256" key="6">
    <source>
        <dbReference type="ARBA" id="ARBA00023136"/>
    </source>
</evidence>
<dbReference type="Pfam" id="PF00001">
    <property type="entry name" value="7tm_1"/>
    <property type="match status" value="1"/>
</dbReference>
<feature type="transmembrane region" description="Helical" evidence="10">
    <location>
        <begin position="313"/>
        <end position="333"/>
    </location>
</feature>
<keyword evidence="5" id="KW-0297">G-protein coupled receptor</keyword>
<evidence type="ECO:0000256" key="9">
    <source>
        <dbReference type="SAM" id="MobiDB-lite"/>
    </source>
</evidence>
<dbReference type="FunFam" id="1.20.1070.10:FF:000805">
    <property type="entry name" value="Uncharacterized protein"/>
    <property type="match status" value="1"/>
</dbReference>
<keyword evidence="13" id="KW-1185">Reference proteome</keyword>
<dbReference type="AlphaFoldDB" id="A0A7M7RDA6"/>
<dbReference type="GO" id="GO:0004930">
    <property type="term" value="F:G protein-coupled receptor activity"/>
    <property type="evidence" value="ECO:0007669"/>
    <property type="project" value="UniProtKB-KW"/>
</dbReference>
<dbReference type="OrthoDB" id="9944627at2759"/>
<dbReference type="Proteomes" id="UP000007110">
    <property type="component" value="Unassembled WGS sequence"/>
</dbReference>
<dbReference type="PROSITE" id="PS50262">
    <property type="entry name" value="G_PROTEIN_RECEP_F1_2"/>
    <property type="match status" value="1"/>
</dbReference>
<evidence type="ECO:0000259" key="11">
    <source>
        <dbReference type="PROSITE" id="PS50262"/>
    </source>
</evidence>
<dbReference type="Gene3D" id="1.20.1070.10">
    <property type="entry name" value="Rhodopsin 7-helix transmembrane proteins"/>
    <property type="match status" value="1"/>
</dbReference>
<dbReference type="RefSeq" id="XP_781772.2">
    <property type="nucleotide sequence ID" value="XM_776679.2"/>
</dbReference>
<feature type="transmembrane region" description="Helical" evidence="10">
    <location>
        <begin position="165"/>
        <end position="191"/>
    </location>
</feature>
<comment type="subcellular location">
    <subcellularLocation>
        <location evidence="1">Cell membrane</location>
        <topology evidence="1">Multi-pass membrane protein</topology>
    </subcellularLocation>
</comment>
<evidence type="ECO:0000313" key="12">
    <source>
        <dbReference type="EnsemblMetazoa" id="XP_781772"/>
    </source>
</evidence>